<evidence type="ECO:0000256" key="1">
    <source>
        <dbReference type="SAM" id="SignalP"/>
    </source>
</evidence>
<evidence type="ECO:0000313" key="3">
    <source>
        <dbReference type="Proteomes" id="UP000027222"/>
    </source>
</evidence>
<sequence length="219" mass="24770">MRFLLLTTVTLASIIHTLSVVAQAIPGPTWSFPLRLSMGGGAYKTGNDVSFVNDTLYPTLDLQGSFTILGWLRPSDTTWWRTFVSIESPDCETSLLNVALPPNSMEIYFAYMVNRRTEDRDNVFTKITAPGPNVEFHFAITKSNTQFHIFVNGVQQPFNHPIKQQIFNPSTKNVVLGRTKFQNLGGAQWNGLIHGMDIFNRTLTANEVRKELEFTRQEI</sequence>
<protein>
    <recommendedName>
        <fullName evidence="4">LamG-like jellyroll fold domain-containing protein</fullName>
    </recommendedName>
</protein>
<keyword evidence="1" id="KW-0732">Signal</keyword>
<dbReference type="InterPro" id="IPR013320">
    <property type="entry name" value="ConA-like_dom_sf"/>
</dbReference>
<organism evidence="2 3">
    <name type="scientific">Galerina marginata (strain CBS 339.88)</name>
    <dbReference type="NCBI Taxonomy" id="685588"/>
    <lineage>
        <taxon>Eukaryota</taxon>
        <taxon>Fungi</taxon>
        <taxon>Dikarya</taxon>
        <taxon>Basidiomycota</taxon>
        <taxon>Agaricomycotina</taxon>
        <taxon>Agaricomycetes</taxon>
        <taxon>Agaricomycetidae</taxon>
        <taxon>Agaricales</taxon>
        <taxon>Agaricineae</taxon>
        <taxon>Strophariaceae</taxon>
        <taxon>Galerina</taxon>
    </lineage>
</organism>
<feature type="chain" id="PRO_5001645691" description="LamG-like jellyroll fold domain-containing protein" evidence="1">
    <location>
        <begin position="25"/>
        <end position="219"/>
    </location>
</feature>
<gene>
    <name evidence="2" type="ORF">GALMADRAFT_162211</name>
</gene>
<dbReference type="Proteomes" id="UP000027222">
    <property type="component" value="Unassembled WGS sequence"/>
</dbReference>
<feature type="signal peptide" evidence="1">
    <location>
        <begin position="1"/>
        <end position="24"/>
    </location>
</feature>
<dbReference type="SUPFAM" id="SSF49899">
    <property type="entry name" value="Concanavalin A-like lectins/glucanases"/>
    <property type="match status" value="1"/>
</dbReference>
<dbReference type="HOGENOM" id="CLU_1199898_0_0_1"/>
<dbReference type="Gene3D" id="2.60.120.200">
    <property type="match status" value="1"/>
</dbReference>
<evidence type="ECO:0008006" key="4">
    <source>
        <dbReference type="Google" id="ProtNLM"/>
    </source>
</evidence>
<dbReference type="EMBL" id="KL142426">
    <property type="protein sequence ID" value="KDR66184.1"/>
    <property type="molecule type" value="Genomic_DNA"/>
</dbReference>
<reference evidence="3" key="1">
    <citation type="journal article" date="2014" name="Proc. Natl. Acad. Sci. U.S.A.">
        <title>Extensive sampling of basidiomycete genomes demonstrates inadequacy of the white-rot/brown-rot paradigm for wood decay fungi.</title>
        <authorList>
            <person name="Riley R."/>
            <person name="Salamov A.A."/>
            <person name="Brown D.W."/>
            <person name="Nagy L.G."/>
            <person name="Floudas D."/>
            <person name="Held B.W."/>
            <person name="Levasseur A."/>
            <person name="Lombard V."/>
            <person name="Morin E."/>
            <person name="Otillar R."/>
            <person name="Lindquist E.A."/>
            <person name="Sun H."/>
            <person name="LaButti K.M."/>
            <person name="Schmutz J."/>
            <person name="Jabbour D."/>
            <person name="Luo H."/>
            <person name="Baker S.E."/>
            <person name="Pisabarro A.G."/>
            <person name="Walton J.D."/>
            <person name="Blanchette R.A."/>
            <person name="Henrissat B."/>
            <person name="Martin F."/>
            <person name="Cullen D."/>
            <person name="Hibbett D.S."/>
            <person name="Grigoriev I.V."/>
        </authorList>
    </citation>
    <scope>NUCLEOTIDE SEQUENCE [LARGE SCALE GENOMIC DNA]</scope>
    <source>
        <strain evidence="3">CBS 339.88</strain>
    </source>
</reference>
<dbReference type="AlphaFoldDB" id="A0A067SEL0"/>
<dbReference type="OrthoDB" id="2948622at2759"/>
<keyword evidence="3" id="KW-1185">Reference proteome</keyword>
<accession>A0A067SEL0</accession>
<dbReference type="Pfam" id="PF13385">
    <property type="entry name" value="Laminin_G_3"/>
    <property type="match status" value="1"/>
</dbReference>
<evidence type="ECO:0000313" key="2">
    <source>
        <dbReference type="EMBL" id="KDR66184.1"/>
    </source>
</evidence>
<proteinExistence type="predicted"/>
<name>A0A067SEL0_GALM3</name>